<sequence length="104" mass="11823">MKRLPVQYRPDALDDIDAIFLYILEASQSFQTARQFTDRLLARCDKIGNAPAGGAARPDLGPGIRMVPFEHHAVILYREVETAIDIVNVFYRGRDYRAIMTNKP</sequence>
<protein>
    <submittedName>
        <fullName evidence="2">Toxin ParE1/3/4</fullName>
    </submittedName>
</protein>
<organism evidence="2 3">
    <name type="scientific">Rhizobium soli</name>
    <dbReference type="NCBI Taxonomy" id="424798"/>
    <lineage>
        <taxon>Bacteria</taxon>
        <taxon>Pseudomonadati</taxon>
        <taxon>Pseudomonadota</taxon>
        <taxon>Alphaproteobacteria</taxon>
        <taxon>Hyphomicrobiales</taxon>
        <taxon>Rhizobiaceae</taxon>
        <taxon>Rhizobium/Agrobacterium group</taxon>
        <taxon>Rhizobium</taxon>
    </lineage>
</organism>
<gene>
    <name evidence="2" type="ORF">F4695_002720</name>
</gene>
<dbReference type="InterPro" id="IPR007712">
    <property type="entry name" value="RelE/ParE_toxin"/>
</dbReference>
<dbReference type="Pfam" id="PF05016">
    <property type="entry name" value="ParE_toxin"/>
    <property type="match status" value="1"/>
</dbReference>
<dbReference type="Proteomes" id="UP000585437">
    <property type="component" value="Unassembled WGS sequence"/>
</dbReference>
<keyword evidence="1" id="KW-1277">Toxin-antitoxin system</keyword>
<dbReference type="RefSeq" id="WP_184654935.1">
    <property type="nucleotide sequence ID" value="NZ_JACHBU010000004.1"/>
</dbReference>
<reference evidence="2 3" key="1">
    <citation type="submission" date="2020-08" db="EMBL/GenBank/DDBJ databases">
        <title>The Agave Microbiome: Exploring the role of microbial communities in plant adaptations to desert environments.</title>
        <authorList>
            <person name="Partida-Martinez L.P."/>
        </authorList>
    </citation>
    <scope>NUCLEOTIDE SEQUENCE [LARGE SCALE GENOMIC DNA]</scope>
    <source>
        <strain evidence="2 3">AS3.12</strain>
    </source>
</reference>
<dbReference type="InterPro" id="IPR035093">
    <property type="entry name" value="RelE/ParE_toxin_dom_sf"/>
</dbReference>
<accession>A0A7X0JKR9</accession>
<dbReference type="EMBL" id="JACHBU010000004">
    <property type="protein sequence ID" value="MBB6509363.1"/>
    <property type="molecule type" value="Genomic_DNA"/>
</dbReference>
<evidence type="ECO:0000313" key="2">
    <source>
        <dbReference type="EMBL" id="MBB6509363.1"/>
    </source>
</evidence>
<dbReference type="AlphaFoldDB" id="A0A7X0JKR9"/>
<comment type="caution">
    <text evidence="2">The sequence shown here is derived from an EMBL/GenBank/DDBJ whole genome shotgun (WGS) entry which is preliminary data.</text>
</comment>
<evidence type="ECO:0000313" key="3">
    <source>
        <dbReference type="Proteomes" id="UP000585437"/>
    </source>
</evidence>
<keyword evidence="3" id="KW-1185">Reference proteome</keyword>
<evidence type="ECO:0000256" key="1">
    <source>
        <dbReference type="ARBA" id="ARBA00022649"/>
    </source>
</evidence>
<proteinExistence type="predicted"/>
<dbReference type="Gene3D" id="3.30.2310.20">
    <property type="entry name" value="RelE-like"/>
    <property type="match status" value="1"/>
</dbReference>
<name>A0A7X0JKR9_9HYPH</name>